<feature type="region of interest" description="Disordered" evidence="1">
    <location>
        <begin position="292"/>
        <end position="318"/>
    </location>
</feature>
<feature type="region of interest" description="Disordered" evidence="1">
    <location>
        <begin position="442"/>
        <end position="538"/>
    </location>
</feature>
<feature type="compositionally biased region" description="Polar residues" evidence="1">
    <location>
        <begin position="442"/>
        <end position="480"/>
    </location>
</feature>
<feature type="region of interest" description="Disordered" evidence="1">
    <location>
        <begin position="400"/>
        <end position="425"/>
    </location>
</feature>
<evidence type="ECO:0000313" key="3">
    <source>
        <dbReference type="EMBL" id="OEJ80455.1"/>
    </source>
</evidence>
<reference evidence="4" key="1">
    <citation type="journal article" date="2016" name="Genome Announc.">
        <title>Genome sequences of three species of Hanseniaspora isolated from spontaneous wine fermentations.</title>
        <authorList>
            <person name="Sternes P.R."/>
            <person name="Lee D."/>
            <person name="Kutyna D.R."/>
            <person name="Borneman A.R."/>
        </authorList>
    </citation>
    <scope>NUCLEOTIDE SEQUENCE [LARGE SCALE GENOMIC DNA]</scope>
    <source>
        <strain evidence="4">AWRI3579</strain>
    </source>
</reference>
<evidence type="ECO:0000256" key="2">
    <source>
        <dbReference type="SAM" id="Phobius"/>
    </source>
</evidence>
<dbReference type="AlphaFoldDB" id="A0A1E5R0N1"/>
<feature type="compositionally biased region" description="Low complexity" evidence="1">
    <location>
        <begin position="77"/>
        <end position="87"/>
    </location>
</feature>
<evidence type="ECO:0000313" key="4">
    <source>
        <dbReference type="Proteomes" id="UP000095728"/>
    </source>
</evidence>
<keyword evidence="2" id="KW-0812">Transmembrane</keyword>
<dbReference type="InParanoid" id="A0A1E5R0N1"/>
<accession>A0A1E5R0N1</accession>
<gene>
    <name evidence="3" type="ORF">AWRI3579_g4541</name>
</gene>
<name>A0A1E5R0N1_9ASCO</name>
<sequence>MGFHKSGTVVKLQGLNDLSAQDPRNNNSHKFAHDFLNIHSASTLAPRLHSHTVQSPDSTSASSYEDEYKSAHRVNQSSASSSSPSTSLQNKREGTEENELVVRPRRNNFMNGSAMHNDFTEEIAPSAGDDDNSEKAAAKSDKALLNAKSLTLWLVKNTKPQLLLDFNIDESSNAKKDYTNLSESAGLGSSLITDPKLRVQIVKVRNYLAHYYMLLDSTNGTYNPLKTMRNRKLQHQGMRANHRDTFRKTHAVTDPPAIPVLVFSRRNRPKDEINELGIDAVNENWEKKRAKKHYSEHEHRHYKESRTSRSHNPIHRRKGKNKGKYVFWKWFVGVNERYDDINWERVQVLRSQMNSSENIDDTEQPSPEILEDNEANFAHDAFQQYEEKVPADVEHVEDAGTSKDTLEQTEGNDKELSHGNTPPQVIVTDEKDHQQNLQRVLTGQNNNHEPLGATSETPMYSLSGTPRASQSALSNKTYSPNLLDIKLRPKHTRQGTSSSISSDINVDGSLSLTKSVSSSMDSEKEYLSSTKKKSQSPPALLEHVIIESNQSTIGQKCKEQSSFQHMKKLQYQEFQYFKSIQKILMVQHANMRLSYEKHIAKFDSYEYKKNQEKELAGDEKALRELRELEMIGTDKYSNYLPPSNDIEELIFTNDRILTEINTSLTLRLKMCGNATARYADSEDENGQSKIHKMRMFNKLCKSKDKIFYVIIEYVITLSFRMIWLVFVIFKGFLKVLGFS</sequence>
<feature type="transmembrane region" description="Helical" evidence="2">
    <location>
        <begin position="706"/>
        <end position="729"/>
    </location>
</feature>
<feature type="compositionally biased region" description="Polar residues" evidence="1">
    <location>
        <begin position="51"/>
        <end position="63"/>
    </location>
</feature>
<feature type="compositionally biased region" description="Basic and acidic residues" evidence="1">
    <location>
        <begin position="293"/>
        <end position="307"/>
    </location>
</feature>
<dbReference type="OrthoDB" id="3972991at2759"/>
<evidence type="ECO:0008006" key="5">
    <source>
        <dbReference type="Google" id="ProtNLM"/>
    </source>
</evidence>
<feature type="compositionally biased region" description="Low complexity" evidence="1">
    <location>
        <begin position="509"/>
        <end position="520"/>
    </location>
</feature>
<organism evidence="3 4">
    <name type="scientific">Hanseniaspora osmophila</name>
    <dbReference type="NCBI Taxonomy" id="56408"/>
    <lineage>
        <taxon>Eukaryota</taxon>
        <taxon>Fungi</taxon>
        <taxon>Dikarya</taxon>
        <taxon>Ascomycota</taxon>
        <taxon>Saccharomycotina</taxon>
        <taxon>Saccharomycetes</taxon>
        <taxon>Saccharomycodales</taxon>
        <taxon>Saccharomycodaceae</taxon>
        <taxon>Hanseniaspora</taxon>
    </lineage>
</organism>
<feature type="compositionally biased region" description="Polar residues" evidence="1">
    <location>
        <begin position="494"/>
        <end position="504"/>
    </location>
</feature>
<dbReference type="FunCoup" id="A0A1E5R0N1">
    <property type="interactions" value="25"/>
</dbReference>
<feature type="compositionally biased region" description="Basic residues" evidence="1">
    <location>
        <begin position="308"/>
        <end position="318"/>
    </location>
</feature>
<keyword evidence="2" id="KW-1133">Transmembrane helix</keyword>
<keyword evidence="2" id="KW-0472">Membrane</keyword>
<evidence type="ECO:0000256" key="1">
    <source>
        <dbReference type="SAM" id="MobiDB-lite"/>
    </source>
</evidence>
<feature type="region of interest" description="Disordered" evidence="1">
    <location>
        <begin position="48"/>
        <end position="99"/>
    </location>
</feature>
<protein>
    <recommendedName>
        <fullName evidence="5">Maintenance of telomere capping protein 4</fullName>
    </recommendedName>
</protein>
<dbReference type="EMBL" id="LPNM01000012">
    <property type="protein sequence ID" value="OEJ80455.1"/>
    <property type="molecule type" value="Genomic_DNA"/>
</dbReference>
<keyword evidence="4" id="KW-1185">Reference proteome</keyword>
<dbReference type="Proteomes" id="UP000095728">
    <property type="component" value="Unassembled WGS sequence"/>
</dbReference>
<comment type="caution">
    <text evidence="3">The sequence shown here is derived from an EMBL/GenBank/DDBJ whole genome shotgun (WGS) entry which is preliminary data.</text>
</comment>
<feature type="compositionally biased region" description="Basic and acidic residues" evidence="1">
    <location>
        <begin position="400"/>
        <end position="417"/>
    </location>
</feature>
<proteinExistence type="predicted"/>